<gene>
    <name evidence="6" type="ORF">PROFUN_06353</name>
</gene>
<dbReference type="PANTHER" id="PTHR45699">
    <property type="entry name" value="60S ACIDIC RIBOSOMAL PROTEIN P0"/>
    <property type="match status" value="1"/>
</dbReference>
<reference evidence="6 7" key="1">
    <citation type="journal article" date="2018" name="Genome Biol. Evol.">
        <title>Multiple Roots of Fruiting Body Formation in Amoebozoa.</title>
        <authorList>
            <person name="Hillmann F."/>
            <person name="Forbes G."/>
            <person name="Novohradska S."/>
            <person name="Ferling I."/>
            <person name="Riege K."/>
            <person name="Groth M."/>
            <person name="Westermann M."/>
            <person name="Marz M."/>
            <person name="Spaller T."/>
            <person name="Winckler T."/>
            <person name="Schaap P."/>
            <person name="Glockner G."/>
        </authorList>
    </citation>
    <scope>NUCLEOTIDE SEQUENCE [LARGE SCALE GENOMIC DNA]</scope>
    <source>
        <strain evidence="6 7">Jena</strain>
    </source>
</reference>
<dbReference type="GO" id="GO:0002181">
    <property type="term" value="P:cytoplasmic translation"/>
    <property type="evidence" value="ECO:0007669"/>
    <property type="project" value="TreeGrafter"/>
</dbReference>
<feature type="region of interest" description="Disordered" evidence="4">
    <location>
        <begin position="159"/>
        <end position="183"/>
    </location>
</feature>
<feature type="domain" description="Large ribosomal subunit protein uL10-like insertion" evidence="5">
    <location>
        <begin position="8"/>
        <end position="49"/>
    </location>
</feature>
<dbReference type="OrthoDB" id="10259902at2759"/>
<dbReference type="Proteomes" id="UP000241769">
    <property type="component" value="Unassembled WGS sequence"/>
</dbReference>
<evidence type="ECO:0000313" key="6">
    <source>
        <dbReference type="EMBL" id="PRP85759.1"/>
    </source>
</evidence>
<dbReference type="GO" id="GO:0003735">
    <property type="term" value="F:structural constituent of ribosome"/>
    <property type="evidence" value="ECO:0007669"/>
    <property type="project" value="TreeGrafter"/>
</dbReference>
<evidence type="ECO:0000256" key="4">
    <source>
        <dbReference type="SAM" id="MobiDB-lite"/>
    </source>
</evidence>
<evidence type="ECO:0000313" key="7">
    <source>
        <dbReference type="Proteomes" id="UP000241769"/>
    </source>
</evidence>
<dbReference type="EMBL" id="MDYQ01000040">
    <property type="protein sequence ID" value="PRP85759.1"/>
    <property type="molecule type" value="Genomic_DNA"/>
</dbReference>
<keyword evidence="2 6" id="KW-0689">Ribosomal protein</keyword>
<name>A0A2P6NP71_9EUKA</name>
<comment type="caution">
    <text evidence="6">The sequence shown here is derived from an EMBL/GenBank/DDBJ whole genome shotgun (WGS) entry which is preliminary data.</text>
</comment>
<comment type="similarity">
    <text evidence="1">Belongs to the universal ribosomal protein uL10 family.</text>
</comment>
<dbReference type="GO" id="GO:0070180">
    <property type="term" value="F:large ribosomal subunit rRNA binding"/>
    <property type="evidence" value="ECO:0007669"/>
    <property type="project" value="TreeGrafter"/>
</dbReference>
<dbReference type="InterPro" id="IPR043164">
    <property type="entry name" value="Ribosomal_uL10-like_insert_sf"/>
</dbReference>
<dbReference type="GO" id="GO:0022625">
    <property type="term" value="C:cytosolic large ribosomal subunit"/>
    <property type="evidence" value="ECO:0007669"/>
    <property type="project" value="TreeGrafter"/>
</dbReference>
<dbReference type="InParanoid" id="A0A2P6NP71"/>
<dbReference type="Pfam" id="PF00428">
    <property type="entry name" value="Ribosomal_60s"/>
    <property type="match status" value="1"/>
</dbReference>
<keyword evidence="7" id="KW-1185">Reference proteome</keyword>
<organism evidence="6 7">
    <name type="scientific">Planoprotostelium fungivorum</name>
    <dbReference type="NCBI Taxonomy" id="1890364"/>
    <lineage>
        <taxon>Eukaryota</taxon>
        <taxon>Amoebozoa</taxon>
        <taxon>Evosea</taxon>
        <taxon>Variosea</taxon>
        <taxon>Cavosteliida</taxon>
        <taxon>Cavosteliaceae</taxon>
        <taxon>Planoprotostelium</taxon>
    </lineage>
</organism>
<dbReference type="AlphaFoldDB" id="A0A2P6NP71"/>
<evidence type="ECO:0000256" key="2">
    <source>
        <dbReference type="ARBA" id="ARBA00022980"/>
    </source>
</evidence>
<dbReference type="GO" id="GO:0000027">
    <property type="term" value="P:ribosomal large subunit assembly"/>
    <property type="evidence" value="ECO:0007669"/>
    <property type="project" value="TreeGrafter"/>
</dbReference>
<dbReference type="Pfam" id="PF17777">
    <property type="entry name" value="RL10P_insert"/>
    <property type="match status" value="1"/>
</dbReference>
<proteinExistence type="inferred from homology"/>
<evidence type="ECO:0000259" key="5">
    <source>
        <dbReference type="Pfam" id="PF17777"/>
    </source>
</evidence>
<dbReference type="InterPro" id="IPR050323">
    <property type="entry name" value="Ribosomal_protein_uL10"/>
</dbReference>
<sequence length="183" mass="19733">MTHLTPTQALNIPTKINKGQIEIVNDVPIIKQGNKVSPSEANLLQKLNIKPFQYGLIIRQVYDQGSVYEDKVLDLTDDDIVSKFQIGVKNIAALGLKIGYPTIASVPHSFINGYKNVLAVAVETDYTFKQAEKVKAYLKDPSAFAAAAPVAAAPAAASKAAPAAAKEEPKEEEDDDMGFGLFD</sequence>
<dbReference type="STRING" id="1890364.A0A2P6NP71"/>
<evidence type="ECO:0000256" key="1">
    <source>
        <dbReference type="ARBA" id="ARBA00008889"/>
    </source>
</evidence>
<dbReference type="Gene3D" id="3.90.105.20">
    <property type="match status" value="1"/>
</dbReference>
<protein>
    <submittedName>
        <fullName evidence="6">60S acidic ribosomal protein P0-like</fullName>
    </submittedName>
</protein>
<evidence type="ECO:0000256" key="3">
    <source>
        <dbReference type="ARBA" id="ARBA00023274"/>
    </source>
</evidence>
<dbReference type="InterPro" id="IPR040637">
    <property type="entry name" value="Ribosomal_uL10-like_insert"/>
</dbReference>
<keyword evidence="3" id="KW-0687">Ribonucleoprotein</keyword>
<dbReference type="PANTHER" id="PTHR45699:SF3">
    <property type="entry name" value="LARGE RIBOSOMAL SUBUNIT PROTEIN UL10"/>
    <property type="match status" value="1"/>
</dbReference>
<accession>A0A2P6NP71</accession>